<feature type="chain" id="PRO_5046855370" evidence="1">
    <location>
        <begin position="25"/>
        <end position="259"/>
    </location>
</feature>
<dbReference type="InterPro" id="IPR052022">
    <property type="entry name" value="26kDa_periplasmic_antigen"/>
</dbReference>
<sequence>MKKRVALIAAGCIAAGSVLLSGCATEVKTTVPDVIQVQNLEEDRKISLSTSETVKVAPDMARIVYGIATEDADAEKCQQANAEKLNGLLEYLKGQGVAETSIATSDFSLNPMYDWSGNARKLVGYEMRTQVEVSDVALDQVGSLLSQGVAAGANEIQSISYYSSTYDEAYADALARAVELAKTRASVLAEASGQELGYVINIEEYGDRQEGRYVTSNMSMKSAPGAGAAEEAVMDMGVMPGEMEVTASIRIEFALLRKQ</sequence>
<reference evidence="2 3" key="1">
    <citation type="submission" date="2020-08" db="EMBL/GenBank/DDBJ databases">
        <title>Genome public.</title>
        <authorList>
            <person name="Liu C."/>
            <person name="Sun Q."/>
        </authorList>
    </citation>
    <scope>NUCLEOTIDE SEQUENCE [LARGE SCALE GENOMIC DNA]</scope>
    <source>
        <strain evidence="2 3">BX10</strain>
    </source>
</reference>
<feature type="signal peptide" evidence="1">
    <location>
        <begin position="1"/>
        <end position="24"/>
    </location>
</feature>
<accession>A0ABR7NRI1</accession>
<dbReference type="PROSITE" id="PS51257">
    <property type="entry name" value="PROKAR_LIPOPROTEIN"/>
    <property type="match status" value="1"/>
</dbReference>
<gene>
    <name evidence="2" type="ORF">H8708_01810</name>
</gene>
<dbReference type="Proteomes" id="UP000647491">
    <property type="component" value="Unassembled WGS sequence"/>
</dbReference>
<proteinExistence type="predicted"/>
<protein>
    <submittedName>
        <fullName evidence="2">SIMPL domain-containing protein</fullName>
    </submittedName>
</protein>
<name>A0ABR7NRI1_9FIRM</name>
<dbReference type="InterPro" id="IPR007497">
    <property type="entry name" value="SIMPL/DUF541"/>
</dbReference>
<keyword evidence="1" id="KW-0732">Signal</keyword>
<evidence type="ECO:0000313" key="3">
    <source>
        <dbReference type="Proteomes" id="UP000647491"/>
    </source>
</evidence>
<evidence type="ECO:0000256" key="1">
    <source>
        <dbReference type="SAM" id="SignalP"/>
    </source>
</evidence>
<keyword evidence="3" id="KW-1185">Reference proteome</keyword>
<dbReference type="Pfam" id="PF04402">
    <property type="entry name" value="SIMPL"/>
    <property type="match status" value="1"/>
</dbReference>
<dbReference type="RefSeq" id="WP_262426772.1">
    <property type="nucleotide sequence ID" value="NZ_JACRTJ010000005.1"/>
</dbReference>
<dbReference type="Gene3D" id="3.30.110.170">
    <property type="entry name" value="Protein of unknown function (DUF541), domain 1"/>
    <property type="match status" value="1"/>
</dbReference>
<comment type="caution">
    <text evidence="2">The sequence shown here is derived from an EMBL/GenBank/DDBJ whole genome shotgun (WGS) entry which is preliminary data.</text>
</comment>
<dbReference type="EMBL" id="JACRTJ010000005">
    <property type="protein sequence ID" value="MBC8597972.1"/>
    <property type="molecule type" value="Genomic_DNA"/>
</dbReference>
<dbReference type="PANTHER" id="PTHR34387">
    <property type="entry name" value="SLR1258 PROTEIN"/>
    <property type="match status" value="1"/>
</dbReference>
<evidence type="ECO:0000313" key="2">
    <source>
        <dbReference type="EMBL" id="MBC8597972.1"/>
    </source>
</evidence>
<dbReference type="PANTHER" id="PTHR34387:SF1">
    <property type="entry name" value="PERIPLASMIC IMMUNOGENIC PROTEIN"/>
    <property type="match status" value="1"/>
</dbReference>
<dbReference type="Gene3D" id="3.30.70.2970">
    <property type="entry name" value="Protein of unknown function (DUF541), domain 2"/>
    <property type="match status" value="1"/>
</dbReference>
<organism evidence="2 3">
    <name type="scientific">Enterocloster hominis</name>
    <name type="common">ex Liu et al. 2021</name>
    <dbReference type="NCBI Taxonomy" id="2763663"/>
    <lineage>
        <taxon>Bacteria</taxon>
        <taxon>Bacillati</taxon>
        <taxon>Bacillota</taxon>
        <taxon>Clostridia</taxon>
        <taxon>Lachnospirales</taxon>
        <taxon>Lachnospiraceae</taxon>
        <taxon>Enterocloster</taxon>
    </lineage>
</organism>